<sequence>MVFALVAYRNMRKGYRIYSHGFLHIIPVAAFYRVCSVLDIGILWHTMLFASNPIKLYVDS</sequence>
<gene>
    <name evidence="2" type="ORF">T4D_10265</name>
</gene>
<dbReference type="EMBL" id="JYDT01000005">
    <property type="protein sequence ID" value="KRY92816.1"/>
    <property type="molecule type" value="Genomic_DNA"/>
</dbReference>
<keyword evidence="1" id="KW-1133">Transmembrane helix</keyword>
<feature type="transmembrane region" description="Helical" evidence="1">
    <location>
        <begin position="21"/>
        <end position="44"/>
    </location>
</feature>
<proteinExistence type="predicted"/>
<dbReference type="Proteomes" id="UP000054995">
    <property type="component" value="Unassembled WGS sequence"/>
</dbReference>
<keyword evidence="3" id="KW-1185">Reference proteome</keyword>
<evidence type="ECO:0000313" key="3">
    <source>
        <dbReference type="Proteomes" id="UP000054995"/>
    </source>
</evidence>
<comment type="caution">
    <text evidence="2">The sequence shown here is derived from an EMBL/GenBank/DDBJ whole genome shotgun (WGS) entry which is preliminary data.</text>
</comment>
<protein>
    <submittedName>
        <fullName evidence="2">Uncharacterized protein</fullName>
    </submittedName>
</protein>
<reference evidence="2 3" key="1">
    <citation type="submission" date="2015-01" db="EMBL/GenBank/DDBJ databases">
        <title>Evolution of Trichinella species and genotypes.</title>
        <authorList>
            <person name="Korhonen P.K."/>
            <person name="Edoardo P."/>
            <person name="Giuseppe L.R."/>
            <person name="Gasser R.B."/>
        </authorList>
    </citation>
    <scope>NUCLEOTIDE SEQUENCE [LARGE SCALE GENOMIC DNA]</scope>
    <source>
        <strain evidence="2">ISS470</strain>
    </source>
</reference>
<keyword evidence="1" id="KW-0472">Membrane</keyword>
<keyword evidence="1" id="KW-0812">Transmembrane</keyword>
<evidence type="ECO:0000256" key="1">
    <source>
        <dbReference type="SAM" id="Phobius"/>
    </source>
</evidence>
<name>A0A0V1G3F0_TRIPS</name>
<evidence type="ECO:0000313" key="2">
    <source>
        <dbReference type="EMBL" id="KRY92816.1"/>
    </source>
</evidence>
<organism evidence="2 3">
    <name type="scientific">Trichinella pseudospiralis</name>
    <name type="common">Parasitic roundworm</name>
    <dbReference type="NCBI Taxonomy" id="6337"/>
    <lineage>
        <taxon>Eukaryota</taxon>
        <taxon>Metazoa</taxon>
        <taxon>Ecdysozoa</taxon>
        <taxon>Nematoda</taxon>
        <taxon>Enoplea</taxon>
        <taxon>Dorylaimia</taxon>
        <taxon>Trichinellida</taxon>
        <taxon>Trichinellidae</taxon>
        <taxon>Trichinella</taxon>
    </lineage>
</organism>
<accession>A0A0V1G3F0</accession>
<dbReference type="AlphaFoldDB" id="A0A0V1G3F0"/>